<dbReference type="GO" id="GO:0030170">
    <property type="term" value="F:pyridoxal phosphate binding"/>
    <property type="evidence" value="ECO:0007669"/>
    <property type="project" value="TreeGrafter"/>
</dbReference>
<dbReference type="Proteomes" id="UP000002029">
    <property type="component" value="Chromosome"/>
</dbReference>
<dbReference type="NCBIfam" id="TIGR02379">
    <property type="entry name" value="ECA_wecE"/>
    <property type="match status" value="1"/>
</dbReference>
<evidence type="ECO:0000313" key="6">
    <source>
        <dbReference type="Proteomes" id="UP000002029"/>
    </source>
</evidence>
<dbReference type="OrthoDB" id="9804264at2"/>
<dbReference type="NCBIfam" id="NF008687">
    <property type="entry name" value="PRK11706.1"/>
    <property type="match status" value="1"/>
</dbReference>
<organism evidence="5 6">
    <name type="scientific">Streptosporangium roseum (strain ATCC 12428 / DSM 43021 / JCM 3005 / KCTC 9067 / NCIMB 10171 / NRRL 2505 / NI 9100)</name>
    <dbReference type="NCBI Taxonomy" id="479432"/>
    <lineage>
        <taxon>Bacteria</taxon>
        <taxon>Bacillati</taxon>
        <taxon>Actinomycetota</taxon>
        <taxon>Actinomycetes</taxon>
        <taxon>Streptosporangiales</taxon>
        <taxon>Streptosporangiaceae</taxon>
        <taxon>Streptosporangium</taxon>
    </lineage>
</organism>
<dbReference type="STRING" id="479432.Sros_6495"/>
<dbReference type="GO" id="GO:0019180">
    <property type="term" value="F:dTDP-4-amino-4,6-dideoxygalactose transaminase activity"/>
    <property type="evidence" value="ECO:0007669"/>
    <property type="project" value="TreeGrafter"/>
</dbReference>
<keyword evidence="6" id="KW-1185">Reference proteome</keyword>
<proteinExistence type="inferred from homology"/>
<dbReference type="InterPro" id="IPR000653">
    <property type="entry name" value="DegT/StrS_aminotransferase"/>
</dbReference>
<dbReference type="InterPro" id="IPR012749">
    <property type="entry name" value="WecE-like"/>
</dbReference>
<evidence type="ECO:0000256" key="4">
    <source>
        <dbReference type="RuleBase" id="RU004508"/>
    </source>
</evidence>
<dbReference type="EMBL" id="CP001814">
    <property type="protein sequence ID" value="ACZ89209.1"/>
    <property type="molecule type" value="Genomic_DNA"/>
</dbReference>
<dbReference type="HOGENOM" id="CLU_033332_0_2_11"/>
<dbReference type="SUPFAM" id="SSF53383">
    <property type="entry name" value="PLP-dependent transferases"/>
    <property type="match status" value="1"/>
</dbReference>
<dbReference type="InterPro" id="IPR015421">
    <property type="entry name" value="PyrdxlP-dep_Trfase_major"/>
</dbReference>
<dbReference type="PANTHER" id="PTHR30244">
    <property type="entry name" value="TRANSAMINASE"/>
    <property type="match status" value="1"/>
</dbReference>
<dbReference type="Gene3D" id="3.90.1150.10">
    <property type="entry name" value="Aspartate Aminotransferase, domain 1"/>
    <property type="match status" value="1"/>
</dbReference>
<reference evidence="5 6" key="1">
    <citation type="journal article" date="2010" name="Stand. Genomic Sci.">
        <title>Complete genome sequence of Streptosporangium roseum type strain (NI 9100).</title>
        <authorList>
            <person name="Nolan M."/>
            <person name="Sikorski J."/>
            <person name="Jando M."/>
            <person name="Lucas S."/>
            <person name="Lapidus A."/>
            <person name="Glavina Del Rio T."/>
            <person name="Chen F."/>
            <person name="Tice H."/>
            <person name="Pitluck S."/>
            <person name="Cheng J.F."/>
            <person name="Chertkov O."/>
            <person name="Sims D."/>
            <person name="Meincke L."/>
            <person name="Brettin T."/>
            <person name="Han C."/>
            <person name="Detter J.C."/>
            <person name="Bruce D."/>
            <person name="Goodwin L."/>
            <person name="Land M."/>
            <person name="Hauser L."/>
            <person name="Chang Y.J."/>
            <person name="Jeffries C.D."/>
            <person name="Ivanova N."/>
            <person name="Mavromatis K."/>
            <person name="Mikhailova N."/>
            <person name="Chen A."/>
            <person name="Palaniappan K."/>
            <person name="Chain P."/>
            <person name="Rohde M."/>
            <person name="Goker M."/>
            <person name="Bristow J."/>
            <person name="Eisen J.A."/>
            <person name="Markowitz V."/>
            <person name="Hugenholtz P."/>
            <person name="Kyrpides N.C."/>
            <person name="Klenk H.P."/>
        </authorList>
    </citation>
    <scope>NUCLEOTIDE SEQUENCE [LARGE SCALE GENOMIC DNA]</scope>
    <source>
        <strain evidence="6">ATCC 12428 / DSM 43021 / JCM 3005 / NI 9100</strain>
    </source>
</reference>
<evidence type="ECO:0000256" key="1">
    <source>
        <dbReference type="ARBA" id="ARBA00001933"/>
    </source>
</evidence>
<dbReference type="Pfam" id="PF01041">
    <property type="entry name" value="DegT_DnrJ_EryC1"/>
    <property type="match status" value="1"/>
</dbReference>
<dbReference type="AlphaFoldDB" id="D2B1Y5"/>
<gene>
    <name evidence="5" type="ordered locus">Sros_6495</name>
</gene>
<dbReference type="KEGG" id="sro:Sros_6495"/>
<dbReference type="InterPro" id="IPR015422">
    <property type="entry name" value="PyrdxlP-dep_Trfase_small"/>
</dbReference>
<feature type="active site" description="Proton acceptor" evidence="2">
    <location>
        <position position="213"/>
    </location>
</feature>
<dbReference type="eggNOG" id="COG0399">
    <property type="taxonomic scope" value="Bacteria"/>
</dbReference>
<comment type="similarity">
    <text evidence="4">Belongs to the DegT/DnrJ/EryC1 family.</text>
</comment>
<evidence type="ECO:0000256" key="3">
    <source>
        <dbReference type="PIRSR" id="PIRSR000390-2"/>
    </source>
</evidence>
<name>D2B1Y5_STRRD</name>
<evidence type="ECO:0000256" key="2">
    <source>
        <dbReference type="PIRSR" id="PIRSR000390-1"/>
    </source>
</evidence>
<evidence type="ECO:0000313" key="5">
    <source>
        <dbReference type="EMBL" id="ACZ89209.1"/>
    </source>
</evidence>
<dbReference type="InterPro" id="IPR015424">
    <property type="entry name" value="PyrdxlP-dep_Trfase"/>
</dbReference>
<comment type="cofactor">
    <cofactor evidence="1">
        <name>pyridoxal 5'-phosphate</name>
        <dbReference type="ChEBI" id="CHEBI:597326"/>
    </cofactor>
</comment>
<dbReference type="CDD" id="cd00616">
    <property type="entry name" value="AHBA_syn"/>
    <property type="match status" value="1"/>
</dbReference>
<dbReference type="Gene3D" id="3.40.640.10">
    <property type="entry name" value="Type I PLP-dependent aspartate aminotransferase-like (Major domain)"/>
    <property type="match status" value="1"/>
</dbReference>
<feature type="modified residue" description="N6-(pyridoxal phosphate)lysine" evidence="3">
    <location>
        <position position="213"/>
    </location>
</feature>
<dbReference type="PIRSF" id="PIRSF000390">
    <property type="entry name" value="PLP_StrS"/>
    <property type="match status" value="1"/>
</dbReference>
<protein>
    <submittedName>
        <fullName evidence="5">TDP-4-oxo-6-deoxy-D-glucose transaminase</fullName>
    </submittedName>
</protein>
<keyword evidence="3 4" id="KW-0663">Pyridoxal phosphate</keyword>
<dbReference type="GO" id="GO:0000271">
    <property type="term" value="P:polysaccharide biosynthetic process"/>
    <property type="evidence" value="ECO:0007669"/>
    <property type="project" value="TreeGrafter"/>
</dbReference>
<dbReference type="PANTHER" id="PTHR30244:SF34">
    <property type="entry name" value="DTDP-4-AMINO-4,6-DIDEOXYGALACTOSE TRANSAMINASE"/>
    <property type="match status" value="1"/>
</dbReference>
<accession>D2B1Y5</accession>
<sequence>MLAQWLAKGHGRNACRPSRPLFTAKVSTTGLKTIPFNRTHLSENELDYLAQAVRQGSTSGDGPFTRRATGLLRELTGSSGVMLTTSCTHALEMSAILLDLRPGDEVIMPSFTFMSTANAYVLRGAVPVFVDCRPDTLNMDERLIESAITDRTRAVMVVHYAGVACELETIGELCRRHGLALIEDNAHGLGGSYRGRPLGSFGRMATQSFHETKNVQCGEGGALLLNDAGLVARAEIIREKGTDRSRFFRGQVDKYRWVDIGSSYLPSDVLAAQLTSQLESFDKIQFLRHAVWRRYHEELADWAAENGVAQPMIPDGCAHPAHLYYLLLPDLRERQAFIAHLAGRGVRAAFHYQPLHTAPAGVRYGRVAPGGCPVTEESADRLVRLPLFADLDEAGVASVLDAVRTYRVG</sequence>